<keyword evidence="6" id="KW-0539">Nucleus</keyword>
<comment type="caution">
    <text evidence="9">The sequence shown here is derived from an EMBL/GenBank/DDBJ whole genome shotgun (WGS) entry which is preliminary data.</text>
</comment>
<feature type="compositionally biased region" description="Polar residues" evidence="7">
    <location>
        <begin position="59"/>
        <end position="69"/>
    </location>
</feature>
<feature type="region of interest" description="Disordered" evidence="7">
    <location>
        <begin position="225"/>
        <end position="250"/>
    </location>
</feature>
<dbReference type="Gene3D" id="1.20.5.170">
    <property type="match status" value="1"/>
</dbReference>
<comment type="subcellular location">
    <subcellularLocation>
        <location evidence="1">Nucleus</location>
    </subcellularLocation>
</comment>
<evidence type="ECO:0000256" key="1">
    <source>
        <dbReference type="ARBA" id="ARBA00004123"/>
    </source>
</evidence>
<protein>
    <recommendedName>
        <fullName evidence="8">BZIP domain-containing protein</fullName>
    </recommendedName>
</protein>
<sequence length="663" mass="70558">MQVDNPISQPSLFAPSFSTEYSLDLSDIFHNDLFASVPSGSTAASSSSPSSSRATTPSVLTPPQATLDTSFPDIHDGTSPGSLLGFMDEDIKSFDPMSMLNATASNPYAFLSAFGSGNATASSSAPGSTELDGLFAIDPQLVDSPAPAVMTDFEESASPESLSMSPSADDEEDLASTTIVPVKVGGHGKGRKGTVASGGVKKATAAVTAAPNKENAVTFHPSMLLPRKKDGFDDDDDEHELPEDWRPPPEVFQKMTSKEKRQLRNKISARNFRVRRKEYISTLEDNIAERDRLLTAIRAELGSSQSENVALRQEIATLKRTLLENRGPAPVLPPPAPLSPSWSRLPIAHAHTHKDLAANSRFWGGVSSSLGGGFTSVHTVTIPDLLGANPFASSPFASALPAVKEVRTIPSYQSEHLLNAQQQENLNPALNGIKPSEVLRSGLGLGAGTGAPTSSGDAFGDVNPFTVRNLDSYRMHLWERMAAQYKYNNELPSKTHLPTLPPLTGLASRMPTKHFQSPSTNANSLSSAMSGMSLSGKPSGSTPSVHQRSLEKQRADAEVAQTAMYTAMASQTLLKRLGGAFWDAFSGNENSPSRLAAPKLDADKVRRVLDGTAVLKVVDVDPPSPKVQSSAKTAVPVACTYSLNMASMLEESMRSLSLGKKSQ</sequence>
<dbReference type="CDD" id="cd14810">
    <property type="entry name" value="bZIP_u1"/>
    <property type="match status" value="1"/>
</dbReference>
<dbReference type="GO" id="GO:0003677">
    <property type="term" value="F:DNA binding"/>
    <property type="evidence" value="ECO:0007669"/>
    <property type="project" value="UniProtKB-KW"/>
</dbReference>
<dbReference type="PROSITE" id="PS00036">
    <property type="entry name" value="BZIP_BASIC"/>
    <property type="match status" value="1"/>
</dbReference>
<feature type="region of interest" description="Disordered" evidence="7">
    <location>
        <begin position="503"/>
        <end position="555"/>
    </location>
</feature>
<feature type="compositionally biased region" description="Low complexity" evidence="7">
    <location>
        <begin position="521"/>
        <end position="536"/>
    </location>
</feature>
<evidence type="ECO:0000256" key="6">
    <source>
        <dbReference type="ARBA" id="ARBA00023242"/>
    </source>
</evidence>
<dbReference type="GO" id="GO:0005634">
    <property type="term" value="C:nucleus"/>
    <property type="evidence" value="ECO:0007669"/>
    <property type="project" value="UniProtKB-SubCell"/>
</dbReference>
<feature type="domain" description="BZIP" evidence="8">
    <location>
        <begin position="255"/>
        <end position="318"/>
    </location>
</feature>
<dbReference type="GO" id="GO:0003700">
    <property type="term" value="F:DNA-binding transcription factor activity"/>
    <property type="evidence" value="ECO:0007669"/>
    <property type="project" value="InterPro"/>
</dbReference>
<evidence type="ECO:0000256" key="7">
    <source>
        <dbReference type="SAM" id="MobiDB-lite"/>
    </source>
</evidence>
<dbReference type="SMART" id="SM00338">
    <property type="entry name" value="BRLZ"/>
    <property type="match status" value="1"/>
</dbReference>
<evidence type="ECO:0000313" key="9">
    <source>
        <dbReference type="EMBL" id="CAK5263222.1"/>
    </source>
</evidence>
<dbReference type="SUPFAM" id="SSF57959">
    <property type="entry name" value="Leucine zipper domain"/>
    <property type="match status" value="1"/>
</dbReference>
<gene>
    <name evidence="9" type="ORF">MYCIT1_LOCUS2551</name>
</gene>
<dbReference type="Proteomes" id="UP001295794">
    <property type="component" value="Unassembled WGS sequence"/>
</dbReference>
<evidence type="ECO:0000313" key="10">
    <source>
        <dbReference type="Proteomes" id="UP001295794"/>
    </source>
</evidence>
<keyword evidence="10" id="KW-1185">Reference proteome</keyword>
<evidence type="ECO:0000256" key="4">
    <source>
        <dbReference type="ARBA" id="ARBA00023125"/>
    </source>
</evidence>
<keyword evidence="4" id="KW-0238">DNA-binding</keyword>
<dbReference type="AlphaFoldDB" id="A0AAD2GW01"/>
<comment type="similarity">
    <text evidence="2">Belongs to the bZIP family.</text>
</comment>
<dbReference type="EMBL" id="CAVNYO010000037">
    <property type="protein sequence ID" value="CAK5263222.1"/>
    <property type="molecule type" value="Genomic_DNA"/>
</dbReference>
<keyword evidence="5" id="KW-0804">Transcription</keyword>
<reference evidence="9" key="1">
    <citation type="submission" date="2023-11" db="EMBL/GenBank/DDBJ databases">
        <authorList>
            <person name="De Vega J J."/>
            <person name="De Vega J J."/>
        </authorList>
    </citation>
    <scope>NUCLEOTIDE SEQUENCE</scope>
</reference>
<accession>A0AAD2GW01</accession>
<dbReference type="Pfam" id="PF00170">
    <property type="entry name" value="bZIP_1"/>
    <property type="match status" value="1"/>
</dbReference>
<evidence type="ECO:0000259" key="8">
    <source>
        <dbReference type="PROSITE" id="PS50217"/>
    </source>
</evidence>
<evidence type="ECO:0000256" key="3">
    <source>
        <dbReference type="ARBA" id="ARBA00023015"/>
    </source>
</evidence>
<dbReference type="PANTHER" id="PTHR47416">
    <property type="entry name" value="BASIC-LEUCINE ZIPPER TRANSCRIPTION FACTOR F-RELATED"/>
    <property type="match status" value="1"/>
</dbReference>
<keyword evidence="3" id="KW-0805">Transcription regulation</keyword>
<feature type="compositionally biased region" description="Acidic residues" evidence="7">
    <location>
        <begin position="232"/>
        <end position="241"/>
    </location>
</feature>
<dbReference type="InterPro" id="IPR046347">
    <property type="entry name" value="bZIP_sf"/>
</dbReference>
<dbReference type="InterPro" id="IPR004827">
    <property type="entry name" value="bZIP"/>
</dbReference>
<name>A0AAD2GW01_9AGAR</name>
<proteinExistence type="inferred from homology"/>
<feature type="compositionally biased region" description="Low complexity" evidence="7">
    <location>
        <begin position="158"/>
        <end position="167"/>
    </location>
</feature>
<evidence type="ECO:0000256" key="5">
    <source>
        <dbReference type="ARBA" id="ARBA00023163"/>
    </source>
</evidence>
<feature type="region of interest" description="Disordered" evidence="7">
    <location>
        <begin position="38"/>
        <end position="72"/>
    </location>
</feature>
<evidence type="ECO:0000256" key="2">
    <source>
        <dbReference type="ARBA" id="ARBA00007163"/>
    </source>
</evidence>
<dbReference type="PANTHER" id="PTHR47416:SF8">
    <property type="entry name" value="BASIC-LEUCINE ZIPPER TRANSCRIPTION FACTOR E-RELATED"/>
    <property type="match status" value="1"/>
</dbReference>
<dbReference type="PROSITE" id="PS50217">
    <property type="entry name" value="BZIP"/>
    <property type="match status" value="1"/>
</dbReference>
<organism evidence="9 10">
    <name type="scientific">Mycena citricolor</name>
    <dbReference type="NCBI Taxonomy" id="2018698"/>
    <lineage>
        <taxon>Eukaryota</taxon>
        <taxon>Fungi</taxon>
        <taxon>Dikarya</taxon>
        <taxon>Basidiomycota</taxon>
        <taxon>Agaricomycotina</taxon>
        <taxon>Agaricomycetes</taxon>
        <taxon>Agaricomycetidae</taxon>
        <taxon>Agaricales</taxon>
        <taxon>Marasmiineae</taxon>
        <taxon>Mycenaceae</taxon>
        <taxon>Mycena</taxon>
    </lineage>
</organism>
<feature type="compositionally biased region" description="Polar residues" evidence="7">
    <location>
        <begin position="538"/>
        <end position="547"/>
    </location>
</feature>
<feature type="region of interest" description="Disordered" evidence="7">
    <location>
        <begin position="153"/>
        <end position="174"/>
    </location>
</feature>
<feature type="compositionally biased region" description="Low complexity" evidence="7">
    <location>
        <begin position="38"/>
        <end position="58"/>
    </location>
</feature>